<dbReference type="InterPro" id="IPR000683">
    <property type="entry name" value="Gfo/Idh/MocA-like_OxRdtase_N"/>
</dbReference>
<evidence type="ECO:0000256" key="1">
    <source>
        <dbReference type="ARBA" id="ARBA00010928"/>
    </source>
</evidence>
<feature type="domain" description="GFO/IDH/MocA-like oxidoreductase" evidence="7">
    <location>
        <begin position="138"/>
        <end position="266"/>
    </location>
</feature>
<accession>A0A0G4EV56</accession>
<dbReference type="Pfam" id="PF01408">
    <property type="entry name" value="GFO_IDH_MocA"/>
    <property type="match status" value="1"/>
</dbReference>
<evidence type="ECO:0000256" key="5">
    <source>
        <dbReference type="ARBA" id="ARBA00049233"/>
    </source>
</evidence>
<sequence length="368" mass="40255">MSAGDGSKVRWAVIGTGNICSDFCAALKLVDNAETVAVAARELPKAQAFAKRFGIGKAYGSYDELARDRSLAVDVCYVGLINTKHKDVVCELLRNGRNVVCEKPLGMTVEEVKEMVKVARDNKSFLTEGFWTRHFPAFKKIDEIVSEGTIGRVSAIHCDFGFLAAQDSRTRLKELGGGAIYDIGCYTVQYATHLLGTPAKSWRPLSIAAAGVMDPVEQVDLNGGISMTFDDKSDPSARLRTLAVLHFGTDGRRSQTARILGDKGHVEVHRIMHCPTHVTCVLYTDGGSVRDDHTFELPAWRPGEGGIPEDFRFFFANSEGLAYEAERVGQCVKEGLLEMPECPLDESIAIAQIMQTAREQMGGQQMGE</sequence>
<name>A0A0G4EV56_VITBC</name>
<keyword evidence="9" id="KW-1185">Reference proteome</keyword>
<dbReference type="STRING" id="1169540.A0A0G4EV56"/>
<protein>
    <recommendedName>
        <fullName evidence="3">D-xylose 1-dehydrogenase (NADP(+), D-xylono-1,5-lactone-forming)</fullName>
        <ecNumber evidence="3">1.1.1.179</ecNumber>
    </recommendedName>
    <alternativeName>
        <fullName evidence="4">D-xylose-NADP dehydrogenase</fullName>
    </alternativeName>
</protein>
<dbReference type="Pfam" id="PF22725">
    <property type="entry name" value="GFO_IDH_MocA_C3"/>
    <property type="match status" value="1"/>
</dbReference>
<dbReference type="GO" id="GO:0047837">
    <property type="term" value="F:D-xylose 1-dehydrogenase (NADP+) activity"/>
    <property type="evidence" value="ECO:0007669"/>
    <property type="project" value="UniProtKB-EC"/>
</dbReference>
<dbReference type="Gene3D" id="3.30.360.10">
    <property type="entry name" value="Dihydrodipicolinate Reductase, domain 2"/>
    <property type="match status" value="1"/>
</dbReference>
<organism evidence="8 9">
    <name type="scientific">Vitrella brassicaformis (strain CCMP3155)</name>
    <dbReference type="NCBI Taxonomy" id="1169540"/>
    <lineage>
        <taxon>Eukaryota</taxon>
        <taxon>Sar</taxon>
        <taxon>Alveolata</taxon>
        <taxon>Colpodellida</taxon>
        <taxon>Vitrellaceae</taxon>
        <taxon>Vitrella</taxon>
    </lineage>
</organism>
<dbReference type="OrthoDB" id="2129491at2759"/>
<dbReference type="EMBL" id="CDMY01000321">
    <property type="protein sequence ID" value="CEM02222.1"/>
    <property type="molecule type" value="Genomic_DNA"/>
</dbReference>
<evidence type="ECO:0000313" key="8">
    <source>
        <dbReference type="EMBL" id="CEM02222.1"/>
    </source>
</evidence>
<dbReference type="AlphaFoldDB" id="A0A0G4EV56"/>
<dbReference type="EC" id="1.1.1.179" evidence="3"/>
<dbReference type="PANTHER" id="PTHR22604">
    <property type="entry name" value="OXIDOREDUCTASES"/>
    <property type="match status" value="1"/>
</dbReference>
<dbReference type="Proteomes" id="UP000041254">
    <property type="component" value="Unassembled WGS sequence"/>
</dbReference>
<feature type="domain" description="Gfo/Idh/MocA-like oxidoreductase N-terminal" evidence="6">
    <location>
        <begin position="9"/>
        <end position="129"/>
    </location>
</feature>
<dbReference type="PANTHER" id="PTHR22604:SF105">
    <property type="entry name" value="TRANS-1,2-DIHYDROBENZENE-1,2-DIOL DEHYDROGENASE"/>
    <property type="match status" value="1"/>
</dbReference>
<dbReference type="InterPro" id="IPR036291">
    <property type="entry name" value="NAD(P)-bd_dom_sf"/>
</dbReference>
<comment type="catalytic activity">
    <reaction evidence="5">
        <text>D-xylose + NADP(+) = D-xylono-1,5-lactone + NADPH + H(+)</text>
        <dbReference type="Rhea" id="RHEA:22000"/>
        <dbReference type="ChEBI" id="CHEBI:15378"/>
        <dbReference type="ChEBI" id="CHEBI:15867"/>
        <dbReference type="ChEBI" id="CHEBI:53455"/>
        <dbReference type="ChEBI" id="CHEBI:57783"/>
        <dbReference type="ChEBI" id="CHEBI:58349"/>
        <dbReference type="EC" id="1.1.1.179"/>
    </reaction>
</comment>
<dbReference type="GO" id="GO:0000166">
    <property type="term" value="F:nucleotide binding"/>
    <property type="evidence" value="ECO:0007669"/>
    <property type="project" value="InterPro"/>
</dbReference>
<evidence type="ECO:0000256" key="4">
    <source>
        <dbReference type="ARBA" id="ARBA00042988"/>
    </source>
</evidence>
<dbReference type="PhylomeDB" id="A0A0G4EV56"/>
<dbReference type="VEuPathDB" id="CryptoDB:Vbra_13531"/>
<gene>
    <name evidence="8" type="ORF">Vbra_13531</name>
</gene>
<evidence type="ECO:0000256" key="3">
    <source>
        <dbReference type="ARBA" id="ARBA00038984"/>
    </source>
</evidence>
<dbReference type="SUPFAM" id="SSF55347">
    <property type="entry name" value="Glyceraldehyde-3-phosphate dehydrogenase-like, C-terminal domain"/>
    <property type="match status" value="1"/>
</dbReference>
<evidence type="ECO:0000313" key="9">
    <source>
        <dbReference type="Proteomes" id="UP000041254"/>
    </source>
</evidence>
<dbReference type="SUPFAM" id="SSF51735">
    <property type="entry name" value="NAD(P)-binding Rossmann-fold domains"/>
    <property type="match status" value="1"/>
</dbReference>
<proteinExistence type="inferred from homology"/>
<evidence type="ECO:0000259" key="6">
    <source>
        <dbReference type="Pfam" id="PF01408"/>
    </source>
</evidence>
<comment type="similarity">
    <text evidence="1">Belongs to the Gfo/Idh/MocA family.</text>
</comment>
<dbReference type="InterPro" id="IPR055170">
    <property type="entry name" value="GFO_IDH_MocA-like_dom"/>
</dbReference>
<evidence type="ECO:0000256" key="2">
    <source>
        <dbReference type="ARBA" id="ARBA00023002"/>
    </source>
</evidence>
<keyword evidence="2" id="KW-0560">Oxidoreductase</keyword>
<reference evidence="8 9" key="1">
    <citation type="submission" date="2014-11" db="EMBL/GenBank/DDBJ databases">
        <authorList>
            <person name="Zhu J."/>
            <person name="Qi W."/>
            <person name="Song R."/>
        </authorList>
    </citation>
    <scope>NUCLEOTIDE SEQUENCE [LARGE SCALE GENOMIC DNA]</scope>
</reference>
<dbReference type="OMA" id="HMSLYHL"/>
<dbReference type="InParanoid" id="A0A0G4EV56"/>
<dbReference type="Gene3D" id="3.40.50.720">
    <property type="entry name" value="NAD(P)-binding Rossmann-like Domain"/>
    <property type="match status" value="1"/>
</dbReference>
<dbReference type="InterPro" id="IPR050984">
    <property type="entry name" value="Gfo/Idh/MocA_domain"/>
</dbReference>
<evidence type="ECO:0000259" key="7">
    <source>
        <dbReference type="Pfam" id="PF22725"/>
    </source>
</evidence>